<dbReference type="Proteomes" id="UP001295684">
    <property type="component" value="Unassembled WGS sequence"/>
</dbReference>
<proteinExistence type="predicted"/>
<evidence type="ECO:0000313" key="9">
    <source>
        <dbReference type="Proteomes" id="UP001295684"/>
    </source>
</evidence>
<evidence type="ECO:0000256" key="6">
    <source>
        <dbReference type="SAM" id="MobiDB-lite"/>
    </source>
</evidence>
<dbReference type="Gene3D" id="1.10.510.10">
    <property type="entry name" value="Transferase(Phosphotransferase) domain 1"/>
    <property type="match status" value="1"/>
</dbReference>
<dbReference type="GO" id="GO:0005524">
    <property type="term" value="F:ATP binding"/>
    <property type="evidence" value="ECO:0007669"/>
    <property type="project" value="UniProtKB-KW"/>
</dbReference>
<reference evidence="8" key="1">
    <citation type="submission" date="2023-07" db="EMBL/GenBank/DDBJ databases">
        <authorList>
            <consortium name="AG Swart"/>
            <person name="Singh M."/>
            <person name="Singh A."/>
            <person name="Seah K."/>
            <person name="Emmerich C."/>
        </authorList>
    </citation>
    <scope>NUCLEOTIDE SEQUENCE</scope>
    <source>
        <strain evidence="8">DP1</strain>
    </source>
</reference>
<dbReference type="InterPro" id="IPR011009">
    <property type="entry name" value="Kinase-like_dom_sf"/>
</dbReference>
<dbReference type="InterPro" id="IPR050117">
    <property type="entry name" value="MAPK"/>
</dbReference>
<feature type="domain" description="Protein kinase" evidence="7">
    <location>
        <begin position="1"/>
        <end position="206"/>
    </location>
</feature>
<dbReference type="AlphaFoldDB" id="A0AAD1U5U3"/>
<dbReference type="EMBL" id="CAMPGE010001090">
    <property type="protein sequence ID" value="CAI2359858.1"/>
    <property type="molecule type" value="Genomic_DNA"/>
</dbReference>
<dbReference type="SMART" id="SM00220">
    <property type="entry name" value="S_TKc"/>
    <property type="match status" value="1"/>
</dbReference>
<comment type="caution">
    <text evidence="8">The sequence shown here is derived from an EMBL/GenBank/DDBJ whole genome shotgun (WGS) entry which is preliminary data.</text>
</comment>
<name>A0AAD1U5U3_EUPCR</name>
<evidence type="ECO:0000256" key="2">
    <source>
        <dbReference type="ARBA" id="ARBA00022679"/>
    </source>
</evidence>
<sequence length="478" mass="53926">MFNEVMEDKKNIGARFDEETIRSYMKQLVSAVGHMHEKGFFHRDLKPENMILVEGSDLKLIDFGTCMRIDKIKDKEPFSDYVSTRWYRAPECILKFPKYDEKVDIFAIGCIMAECYRMTPAFCGKNALDQLRIYCYALGFPKKSEWPEAYEKAEILGFEIPQLPKRSISFKVDHACPEAIDLMDMMLSLNPSDRPDIKTILEHPYFTDFEDSSNPFISPVRTPDKGDAFSSHQIFTEPSFGGESMPSFGSTFKDEPPYRGMQYSPVDKNDIFASGCHNSHKKAKSELNDGDGLPPQRKFSHSYDKGCFSKKAKSQHELDNHETGFGGFGASEFEDFKAQQNSKSQAVMDDEITNTDTAIDNFADKNKRHNDKSLPSFGSLVAESSVVEPNRRKSQYVPKSQPLGDHKPAARSAFGKAHEEVKHEQAAVGSKAIPDDSPEFAGFGNYISSSSKMSMESKAKSIPKKQSICDDDELFFAQ</sequence>
<accession>A0AAD1U5U3</accession>
<dbReference type="GO" id="GO:0004674">
    <property type="term" value="F:protein serine/threonine kinase activity"/>
    <property type="evidence" value="ECO:0007669"/>
    <property type="project" value="UniProtKB-KW"/>
</dbReference>
<dbReference type="PANTHER" id="PTHR24055">
    <property type="entry name" value="MITOGEN-ACTIVATED PROTEIN KINASE"/>
    <property type="match status" value="1"/>
</dbReference>
<keyword evidence="5" id="KW-0067">ATP-binding</keyword>
<evidence type="ECO:0000259" key="7">
    <source>
        <dbReference type="PROSITE" id="PS50011"/>
    </source>
</evidence>
<evidence type="ECO:0000256" key="4">
    <source>
        <dbReference type="ARBA" id="ARBA00022777"/>
    </source>
</evidence>
<dbReference type="InterPro" id="IPR008271">
    <property type="entry name" value="Ser/Thr_kinase_AS"/>
</dbReference>
<evidence type="ECO:0000256" key="5">
    <source>
        <dbReference type="ARBA" id="ARBA00022840"/>
    </source>
</evidence>
<gene>
    <name evidence="8" type="ORF">ECRASSUSDP1_LOCUS1152</name>
</gene>
<dbReference type="Pfam" id="PF00069">
    <property type="entry name" value="Pkinase"/>
    <property type="match status" value="1"/>
</dbReference>
<evidence type="ECO:0000313" key="8">
    <source>
        <dbReference type="EMBL" id="CAI2359858.1"/>
    </source>
</evidence>
<dbReference type="InterPro" id="IPR000719">
    <property type="entry name" value="Prot_kinase_dom"/>
</dbReference>
<keyword evidence="9" id="KW-1185">Reference proteome</keyword>
<keyword evidence="4" id="KW-0418">Kinase</keyword>
<organism evidence="8 9">
    <name type="scientific">Euplotes crassus</name>
    <dbReference type="NCBI Taxonomy" id="5936"/>
    <lineage>
        <taxon>Eukaryota</taxon>
        <taxon>Sar</taxon>
        <taxon>Alveolata</taxon>
        <taxon>Ciliophora</taxon>
        <taxon>Intramacronucleata</taxon>
        <taxon>Spirotrichea</taxon>
        <taxon>Hypotrichia</taxon>
        <taxon>Euplotida</taxon>
        <taxon>Euplotidae</taxon>
        <taxon>Moneuplotes</taxon>
    </lineage>
</organism>
<keyword evidence="3" id="KW-0547">Nucleotide-binding</keyword>
<dbReference type="PROSITE" id="PS50011">
    <property type="entry name" value="PROTEIN_KINASE_DOM"/>
    <property type="match status" value="1"/>
</dbReference>
<dbReference type="SUPFAM" id="SSF56112">
    <property type="entry name" value="Protein kinase-like (PK-like)"/>
    <property type="match status" value="1"/>
</dbReference>
<evidence type="ECO:0000256" key="3">
    <source>
        <dbReference type="ARBA" id="ARBA00022741"/>
    </source>
</evidence>
<dbReference type="FunFam" id="1.10.510.10:FF:000624">
    <property type="entry name" value="Mitogen-activated protein kinase"/>
    <property type="match status" value="1"/>
</dbReference>
<feature type="region of interest" description="Disordered" evidence="6">
    <location>
        <begin position="385"/>
        <end position="410"/>
    </location>
</feature>
<protein>
    <recommendedName>
        <fullName evidence="7">Protein kinase domain-containing protein</fullName>
    </recommendedName>
</protein>
<dbReference type="PROSITE" id="PS00108">
    <property type="entry name" value="PROTEIN_KINASE_ST"/>
    <property type="match status" value="1"/>
</dbReference>
<keyword evidence="2" id="KW-0808">Transferase</keyword>
<feature type="region of interest" description="Disordered" evidence="6">
    <location>
        <begin position="281"/>
        <end position="300"/>
    </location>
</feature>
<evidence type="ECO:0000256" key="1">
    <source>
        <dbReference type="ARBA" id="ARBA00022527"/>
    </source>
</evidence>
<keyword evidence="1" id="KW-0723">Serine/threonine-protein kinase</keyword>